<evidence type="ECO:0000313" key="2">
    <source>
        <dbReference type="Proteomes" id="UP001055811"/>
    </source>
</evidence>
<organism evidence="1 2">
    <name type="scientific">Cichorium intybus</name>
    <name type="common">Chicory</name>
    <dbReference type="NCBI Taxonomy" id="13427"/>
    <lineage>
        <taxon>Eukaryota</taxon>
        <taxon>Viridiplantae</taxon>
        <taxon>Streptophyta</taxon>
        <taxon>Embryophyta</taxon>
        <taxon>Tracheophyta</taxon>
        <taxon>Spermatophyta</taxon>
        <taxon>Magnoliopsida</taxon>
        <taxon>eudicotyledons</taxon>
        <taxon>Gunneridae</taxon>
        <taxon>Pentapetalae</taxon>
        <taxon>asterids</taxon>
        <taxon>campanulids</taxon>
        <taxon>Asterales</taxon>
        <taxon>Asteraceae</taxon>
        <taxon>Cichorioideae</taxon>
        <taxon>Cichorieae</taxon>
        <taxon>Cichoriinae</taxon>
        <taxon>Cichorium</taxon>
    </lineage>
</organism>
<dbReference type="EMBL" id="CM042017">
    <property type="protein sequence ID" value="KAI3690589.1"/>
    <property type="molecule type" value="Genomic_DNA"/>
</dbReference>
<reference evidence="2" key="1">
    <citation type="journal article" date="2022" name="Mol. Ecol. Resour.">
        <title>The genomes of chicory, endive, great burdock and yacon provide insights into Asteraceae palaeo-polyploidization history and plant inulin production.</title>
        <authorList>
            <person name="Fan W."/>
            <person name="Wang S."/>
            <person name="Wang H."/>
            <person name="Wang A."/>
            <person name="Jiang F."/>
            <person name="Liu H."/>
            <person name="Zhao H."/>
            <person name="Xu D."/>
            <person name="Zhang Y."/>
        </authorList>
    </citation>
    <scope>NUCLEOTIDE SEQUENCE [LARGE SCALE GENOMIC DNA]</scope>
    <source>
        <strain evidence="2">cv. Punajuju</strain>
    </source>
</reference>
<name>A0ACB8YYW3_CICIN</name>
<reference evidence="1 2" key="2">
    <citation type="journal article" date="2022" name="Mol. Ecol. Resour.">
        <title>The genomes of chicory, endive, great burdock and yacon provide insights into Asteraceae paleo-polyploidization history and plant inulin production.</title>
        <authorList>
            <person name="Fan W."/>
            <person name="Wang S."/>
            <person name="Wang H."/>
            <person name="Wang A."/>
            <person name="Jiang F."/>
            <person name="Liu H."/>
            <person name="Zhao H."/>
            <person name="Xu D."/>
            <person name="Zhang Y."/>
        </authorList>
    </citation>
    <scope>NUCLEOTIDE SEQUENCE [LARGE SCALE GENOMIC DNA]</scope>
    <source>
        <strain evidence="2">cv. Punajuju</strain>
        <tissue evidence="1">Leaves</tissue>
    </source>
</reference>
<comment type="caution">
    <text evidence="1">The sequence shown here is derived from an EMBL/GenBank/DDBJ whole genome shotgun (WGS) entry which is preliminary data.</text>
</comment>
<accession>A0ACB8YYW3</accession>
<sequence length="129" mass="14959">MHGSSATSLIIECVGILRAVIWKEERRLNKKNKKLRETNHMGLICMTNEKMKEKRVVDRNLCFDGDLSLIKDDEHKVSRLESSSEPGVILIIECVGILRAVIWKEERRLNKKNKKLRETNHMGLICMSE</sequence>
<keyword evidence="2" id="KW-1185">Reference proteome</keyword>
<proteinExistence type="predicted"/>
<dbReference type="Proteomes" id="UP001055811">
    <property type="component" value="Linkage Group LG09"/>
</dbReference>
<gene>
    <name evidence="1" type="ORF">L2E82_48713</name>
</gene>
<evidence type="ECO:0000313" key="1">
    <source>
        <dbReference type="EMBL" id="KAI3690589.1"/>
    </source>
</evidence>
<protein>
    <submittedName>
        <fullName evidence="1">Uncharacterized protein</fullName>
    </submittedName>
</protein>